<dbReference type="InterPro" id="IPR001750">
    <property type="entry name" value="ND/Mrp_TM"/>
</dbReference>
<keyword evidence="16 18" id="KW-0472">Membrane</keyword>
<comment type="subcellular location">
    <subcellularLocation>
        <location evidence="2 18">Mitochondrion inner membrane</location>
        <topology evidence="2 18">Multi-pass membrane protein</topology>
    </subcellularLocation>
</comment>
<keyword evidence="13 18" id="KW-0520">NAD</keyword>
<evidence type="ECO:0000256" key="5">
    <source>
        <dbReference type="ARBA" id="ARBA00021008"/>
    </source>
</evidence>
<dbReference type="Pfam" id="PF00361">
    <property type="entry name" value="Proton_antipo_M"/>
    <property type="match status" value="1"/>
</dbReference>
<feature type="transmembrane region" description="Helical" evidence="18">
    <location>
        <begin position="59"/>
        <end position="79"/>
    </location>
</feature>
<keyword evidence="10 18" id="KW-1278">Translocase</keyword>
<dbReference type="PANTHER" id="PTHR46552:SF1">
    <property type="entry name" value="NADH-UBIQUINONE OXIDOREDUCTASE CHAIN 2"/>
    <property type="match status" value="1"/>
</dbReference>
<evidence type="ECO:0000256" key="7">
    <source>
        <dbReference type="ARBA" id="ARBA00022660"/>
    </source>
</evidence>
<organism evidence="20">
    <name type="scientific">Ectopsocopsis cryptomeriae</name>
    <dbReference type="NCBI Taxonomy" id="297975"/>
    <lineage>
        <taxon>Eukaryota</taxon>
        <taxon>Metazoa</taxon>
        <taxon>Ecdysozoa</taxon>
        <taxon>Arthropoda</taxon>
        <taxon>Hexapoda</taxon>
        <taxon>Insecta</taxon>
        <taxon>Pterygota</taxon>
        <taxon>Neoptera</taxon>
        <taxon>Paraneoptera</taxon>
        <taxon>Psocodea</taxon>
        <taxon>Psocomorpha</taxon>
        <taxon>Homilopsocidea</taxon>
        <taxon>Lachesilloidea</taxon>
        <taxon>Ectopsocidae</taxon>
        <taxon>Ectopsocopsis</taxon>
    </lineage>
</organism>
<evidence type="ECO:0000256" key="16">
    <source>
        <dbReference type="ARBA" id="ARBA00023136"/>
    </source>
</evidence>
<dbReference type="PRINTS" id="PR01436">
    <property type="entry name" value="NADHDHGNASE2"/>
</dbReference>
<feature type="transmembrane region" description="Helical" evidence="18">
    <location>
        <begin position="110"/>
        <end position="130"/>
    </location>
</feature>
<evidence type="ECO:0000313" key="20">
    <source>
        <dbReference type="EMBL" id="UGS80230.1"/>
    </source>
</evidence>
<comment type="catalytic activity">
    <reaction evidence="17 18">
        <text>a ubiquinone + NADH + 5 H(+)(in) = a ubiquinol + NAD(+) + 4 H(+)(out)</text>
        <dbReference type="Rhea" id="RHEA:29091"/>
        <dbReference type="Rhea" id="RHEA-COMP:9565"/>
        <dbReference type="Rhea" id="RHEA-COMP:9566"/>
        <dbReference type="ChEBI" id="CHEBI:15378"/>
        <dbReference type="ChEBI" id="CHEBI:16389"/>
        <dbReference type="ChEBI" id="CHEBI:17976"/>
        <dbReference type="ChEBI" id="CHEBI:57540"/>
        <dbReference type="ChEBI" id="CHEBI:57945"/>
        <dbReference type="EC" id="7.1.1.2"/>
    </reaction>
</comment>
<dbReference type="InterPro" id="IPR003917">
    <property type="entry name" value="NADH_UbQ_OxRdtase_chain2"/>
</dbReference>
<dbReference type="InterPro" id="IPR050175">
    <property type="entry name" value="Complex_I_Subunit_2"/>
</dbReference>
<comment type="similarity">
    <text evidence="3 18">Belongs to the complex I subunit 2 family.</text>
</comment>
<feature type="transmembrane region" description="Helical" evidence="18">
    <location>
        <begin position="7"/>
        <end position="24"/>
    </location>
</feature>
<dbReference type="AlphaFoldDB" id="A0A8K1ZFD0"/>
<accession>A0A8K1ZFD0</accession>
<evidence type="ECO:0000256" key="10">
    <source>
        <dbReference type="ARBA" id="ARBA00022967"/>
    </source>
</evidence>
<evidence type="ECO:0000256" key="8">
    <source>
        <dbReference type="ARBA" id="ARBA00022692"/>
    </source>
</evidence>
<feature type="transmembrane region" description="Helical" evidence="18">
    <location>
        <begin position="273"/>
        <end position="299"/>
    </location>
</feature>
<keyword evidence="7 18" id="KW-0679">Respiratory chain</keyword>
<keyword evidence="9 18" id="KW-0999">Mitochondrion inner membrane</keyword>
<evidence type="ECO:0000256" key="2">
    <source>
        <dbReference type="ARBA" id="ARBA00004448"/>
    </source>
</evidence>
<evidence type="ECO:0000256" key="4">
    <source>
        <dbReference type="ARBA" id="ARBA00012944"/>
    </source>
</evidence>
<evidence type="ECO:0000256" key="11">
    <source>
        <dbReference type="ARBA" id="ARBA00022982"/>
    </source>
</evidence>
<evidence type="ECO:0000256" key="17">
    <source>
        <dbReference type="ARBA" id="ARBA00049551"/>
    </source>
</evidence>
<evidence type="ECO:0000256" key="3">
    <source>
        <dbReference type="ARBA" id="ARBA00007012"/>
    </source>
</evidence>
<evidence type="ECO:0000256" key="1">
    <source>
        <dbReference type="ARBA" id="ARBA00003257"/>
    </source>
</evidence>
<evidence type="ECO:0000256" key="13">
    <source>
        <dbReference type="ARBA" id="ARBA00023027"/>
    </source>
</evidence>
<feature type="transmembrane region" description="Helical" evidence="18">
    <location>
        <begin position="85"/>
        <end position="103"/>
    </location>
</feature>
<comment type="function">
    <text evidence="18">Core subunit of the mitochondrial membrane respiratory chain NADH dehydrogenase (Complex I) which catalyzes electron transfer from NADH through the respiratory chain, using ubiquinone as an electron acceptor. Essential for the catalytic activity and assembly of complex I.</text>
</comment>
<evidence type="ECO:0000256" key="9">
    <source>
        <dbReference type="ARBA" id="ARBA00022792"/>
    </source>
</evidence>
<dbReference type="GO" id="GO:0006120">
    <property type="term" value="P:mitochondrial electron transport, NADH to ubiquinone"/>
    <property type="evidence" value="ECO:0007669"/>
    <property type="project" value="InterPro"/>
</dbReference>
<geneLocation type="mitochondrion" evidence="20"/>
<dbReference type="EMBL" id="MZ274187">
    <property type="protein sequence ID" value="UGS80230.1"/>
    <property type="molecule type" value="Genomic_DNA"/>
</dbReference>
<evidence type="ECO:0000256" key="18">
    <source>
        <dbReference type="RuleBase" id="RU003403"/>
    </source>
</evidence>
<keyword evidence="12 18" id="KW-1133">Transmembrane helix</keyword>
<keyword evidence="6" id="KW-0813">Transport</keyword>
<dbReference type="EC" id="7.1.1.2" evidence="4 18"/>
<keyword evidence="8 18" id="KW-0812">Transmembrane</keyword>
<dbReference type="PANTHER" id="PTHR46552">
    <property type="entry name" value="NADH-UBIQUINONE OXIDOREDUCTASE CHAIN 2"/>
    <property type="match status" value="1"/>
</dbReference>
<comment type="function">
    <text evidence="1">Core subunit of the mitochondrial membrane respiratory chain NADH dehydrogenase (Complex I) that is believed to belong to the minimal assembly required for catalysis. Complex I functions in the transfer of electrons from NADH to the respiratory chain. The immediate electron acceptor for the enzyme is believed to be ubiquinone.</text>
</comment>
<evidence type="ECO:0000256" key="14">
    <source>
        <dbReference type="ARBA" id="ARBA00023075"/>
    </source>
</evidence>
<sequence length="332" mass="38672">MLNNLNILFVLLTFISSLISISSVNWLGVWMGLEFNMISFIPLIIEYKNILPNESALKYFIIQASASSLFLFSCLLQSIKYSFFWNFNMSMLMSTIIVISISLKLGAAPFQSWFILVISGLNWYKSLLLMTWQKLAPLFILNYMFVKNNLIFVIAMLSALVGALGGLTQTFLKKILAFSSINHLGWMMMIIYFNSEFLKFYFSIYMFMTFFCVKLFNDNYMYKLNQQFYTFESLILSFSLLSLGGLPPFLGFFPKWIVINQLMMNQFYLNSLMLVFLALITLFFYLQISLNSIMFNFIVNKFYLNIKKTNFVVLVMMVLTMSGLMLSNLLYT</sequence>
<dbReference type="GO" id="GO:0008137">
    <property type="term" value="F:NADH dehydrogenase (ubiquinone) activity"/>
    <property type="evidence" value="ECO:0007669"/>
    <property type="project" value="UniProtKB-EC"/>
</dbReference>
<reference evidence="20" key="1">
    <citation type="submission" date="2021-05" db="EMBL/GenBank/DDBJ databases">
        <title>Mitochondrial genomes within bark lice (Insecta: Psocodea: Psocomorpha) reveal novel gene rearrangements containing phylogenetic signal.</title>
        <authorList>
            <person name="Saenz Manchola O.F."/>
            <person name="Virrueta Herrera S."/>
            <person name="D'alessio L.M."/>
            <person name="Yoshizawa K."/>
            <person name="Garcia Aldrete A.N."/>
            <person name="Johnson K.P."/>
        </authorList>
    </citation>
    <scope>NUCLEOTIDE SEQUENCE</scope>
</reference>
<evidence type="ECO:0000256" key="12">
    <source>
        <dbReference type="ARBA" id="ARBA00022989"/>
    </source>
</evidence>
<feature type="transmembrane region" description="Helical" evidence="18">
    <location>
        <begin position="311"/>
        <end position="331"/>
    </location>
</feature>
<evidence type="ECO:0000256" key="15">
    <source>
        <dbReference type="ARBA" id="ARBA00023128"/>
    </source>
</evidence>
<proteinExistence type="inferred from homology"/>
<name>A0A8K1ZFD0_9NEOP</name>
<protein>
    <recommendedName>
        <fullName evidence="5 18">NADH-ubiquinone oxidoreductase chain 2</fullName>
        <ecNumber evidence="4 18">7.1.1.2</ecNumber>
    </recommendedName>
</protein>
<dbReference type="GO" id="GO:0005743">
    <property type="term" value="C:mitochondrial inner membrane"/>
    <property type="evidence" value="ECO:0007669"/>
    <property type="project" value="UniProtKB-SubCell"/>
</dbReference>
<feature type="transmembrane region" description="Helical" evidence="18">
    <location>
        <begin position="150"/>
        <end position="168"/>
    </location>
</feature>
<evidence type="ECO:0000256" key="6">
    <source>
        <dbReference type="ARBA" id="ARBA00022448"/>
    </source>
</evidence>
<feature type="domain" description="NADH:quinone oxidoreductase/Mrp antiporter transmembrane" evidence="19">
    <location>
        <begin position="23"/>
        <end position="281"/>
    </location>
</feature>
<feature type="transmembrane region" description="Helical" evidence="18">
    <location>
        <begin position="229"/>
        <end position="253"/>
    </location>
</feature>
<gene>
    <name evidence="20" type="primary">ND2</name>
</gene>
<keyword evidence="15 18" id="KW-0496">Mitochondrion</keyword>
<keyword evidence="11 18" id="KW-0249">Electron transport</keyword>
<evidence type="ECO:0000259" key="19">
    <source>
        <dbReference type="Pfam" id="PF00361"/>
    </source>
</evidence>
<keyword evidence="14 18" id="KW-0830">Ubiquinone</keyword>